<dbReference type="GO" id="GO:0016787">
    <property type="term" value="F:hydrolase activity"/>
    <property type="evidence" value="ECO:0007669"/>
    <property type="project" value="UniProtKB-KW"/>
</dbReference>
<evidence type="ECO:0000256" key="5">
    <source>
        <dbReference type="ARBA" id="ARBA00022801"/>
    </source>
</evidence>
<keyword evidence="3" id="KW-0540">Nuclease</keyword>
<evidence type="ECO:0000256" key="6">
    <source>
        <dbReference type="ARBA" id="ARBA00022918"/>
    </source>
</evidence>
<dbReference type="InterPro" id="IPR021109">
    <property type="entry name" value="Peptidase_aspartic_dom_sf"/>
</dbReference>
<dbReference type="Gene3D" id="3.10.10.10">
    <property type="entry name" value="HIV Type 1 Reverse Transcriptase, subunit A, domain 1"/>
    <property type="match status" value="1"/>
</dbReference>
<dbReference type="SUPFAM" id="SSF53098">
    <property type="entry name" value="Ribonuclease H-like"/>
    <property type="match status" value="2"/>
</dbReference>
<protein>
    <submittedName>
        <fullName evidence="9">Reverse transcriptase domain-containing protein</fullName>
    </submittedName>
</protein>
<keyword evidence="1" id="KW-0808">Transferase</keyword>
<dbReference type="InterPro" id="IPR001584">
    <property type="entry name" value="Integrase_cat-core"/>
</dbReference>
<dbReference type="PANTHER" id="PTHR37984">
    <property type="entry name" value="PROTEIN CBG26694"/>
    <property type="match status" value="1"/>
</dbReference>
<accession>A0A699H0E7</accession>
<keyword evidence="6 9" id="KW-0695">RNA-directed DNA polymerase</keyword>
<keyword evidence="5" id="KW-0378">Hydrolase</keyword>
<feature type="domain" description="Integrase catalytic" evidence="8">
    <location>
        <begin position="1477"/>
        <end position="1656"/>
    </location>
</feature>
<feature type="region of interest" description="Disordered" evidence="7">
    <location>
        <begin position="954"/>
        <end position="977"/>
    </location>
</feature>
<evidence type="ECO:0000256" key="7">
    <source>
        <dbReference type="SAM" id="MobiDB-lite"/>
    </source>
</evidence>
<dbReference type="CDD" id="cd00303">
    <property type="entry name" value="retropepsin_like"/>
    <property type="match status" value="1"/>
</dbReference>
<dbReference type="InterPro" id="IPR043502">
    <property type="entry name" value="DNA/RNA_pol_sf"/>
</dbReference>
<dbReference type="InterPro" id="IPR036397">
    <property type="entry name" value="RNaseH_sf"/>
</dbReference>
<dbReference type="FunFam" id="3.30.420.10:FF:000032">
    <property type="entry name" value="Retrovirus-related Pol polyprotein from transposon 297-like Protein"/>
    <property type="match status" value="1"/>
</dbReference>
<evidence type="ECO:0000256" key="3">
    <source>
        <dbReference type="ARBA" id="ARBA00022722"/>
    </source>
</evidence>
<dbReference type="GO" id="GO:0015074">
    <property type="term" value="P:DNA integration"/>
    <property type="evidence" value="ECO:0007669"/>
    <property type="project" value="InterPro"/>
</dbReference>
<dbReference type="InterPro" id="IPR012337">
    <property type="entry name" value="RNaseH-like_sf"/>
</dbReference>
<dbReference type="FunFam" id="3.10.20.370:FF:000001">
    <property type="entry name" value="Retrovirus-related Pol polyprotein from transposon 17.6-like protein"/>
    <property type="match status" value="1"/>
</dbReference>
<reference evidence="9" key="1">
    <citation type="journal article" date="2019" name="Sci. Rep.">
        <title>Draft genome of Tanacetum cinerariifolium, the natural source of mosquito coil.</title>
        <authorList>
            <person name="Yamashiro T."/>
            <person name="Shiraishi A."/>
            <person name="Satake H."/>
            <person name="Nakayama K."/>
        </authorList>
    </citation>
    <scope>NUCLEOTIDE SEQUENCE</scope>
</reference>
<gene>
    <name evidence="9" type="ORF">Tci_264994</name>
</gene>
<dbReference type="GO" id="GO:0003676">
    <property type="term" value="F:nucleic acid binding"/>
    <property type="evidence" value="ECO:0007669"/>
    <property type="project" value="InterPro"/>
</dbReference>
<comment type="caution">
    <text evidence="9">The sequence shown here is derived from an EMBL/GenBank/DDBJ whole genome shotgun (WGS) entry which is preliminary data.</text>
</comment>
<dbReference type="Gene3D" id="3.30.420.10">
    <property type="entry name" value="Ribonuclease H-like superfamily/Ribonuclease H"/>
    <property type="match status" value="2"/>
</dbReference>
<dbReference type="PROSITE" id="PS50994">
    <property type="entry name" value="INTEGRASE"/>
    <property type="match status" value="2"/>
</dbReference>
<dbReference type="EMBL" id="BKCJ010080863">
    <property type="protein sequence ID" value="GEW93018.1"/>
    <property type="molecule type" value="Genomic_DNA"/>
</dbReference>
<dbReference type="GO" id="GO:0004519">
    <property type="term" value="F:endonuclease activity"/>
    <property type="evidence" value="ECO:0007669"/>
    <property type="project" value="UniProtKB-KW"/>
</dbReference>
<name>A0A699H0E7_TANCI</name>
<evidence type="ECO:0000313" key="9">
    <source>
        <dbReference type="EMBL" id="GEW93018.1"/>
    </source>
</evidence>
<feature type="compositionally biased region" description="Polar residues" evidence="7">
    <location>
        <begin position="954"/>
        <end position="967"/>
    </location>
</feature>
<dbReference type="InterPro" id="IPR041373">
    <property type="entry name" value="RT_RNaseH"/>
</dbReference>
<dbReference type="PANTHER" id="PTHR37984:SF5">
    <property type="entry name" value="PROTEIN NYNRIN-LIKE"/>
    <property type="match status" value="1"/>
</dbReference>
<sequence>MVKEGIVLGQKISKNGLKVDRTKVDVIAKLPQPTTMKGKLTEAPILVVPDWNLPFELMCDASDFAIGAVLGQRKTKHFQPIHYASKTMTEAQIHYTTTEKEMLAVVYAFEKFRPCLVLSKSIVYTDHSALKYLLSKQDAKPRLIRWVLLLQEFDIIICDKKGTENFTADHLSRLENPYKDVFENKDINEHFRLETLGKISSESTPWFADFANFHAGNFIVKRMSSQQKKKFFKDVKHYFWDDPYLFRICVDQIIRRDEIPQNVIQVCEIFDVLGIDFMRIFLSLRGNRYILVAVDYLSKWVEANALPTNDVRVVVKFLKSLLDRFRTPRTIISDHGTHFCNDKFAKVMSKYRVTHRLATTYHPQTSGQVEVSNRGLKRNLERMFGENCASWSEKLDDALWAFRNAYKTPIGGTPYKLVYGKSCHLPIDLEHKAYWALKHVNFDLKTTGNHRKLQINEFNELCDQAYENYLIYKEKTKKIYDSKIKNHIFIVCDRVLLFNSHLKIFLEKLKTRWSGPFTITKVFSYGTVGLSQPDGTNFKVNGHRVKHYFGGDVSNTIPNPRNEAKAITTRSGISYDGPPIPQLVVEKEPEATKDTELPSTENIQPPSVQVLEKEKEPIDEPFVVPKPKANFPYPSRLAKEKIHEKDDILAAKFMEIFRDLHFELSFVDALVHMPKFAPMFKKQCPHHVFSELHQLDTFYNALNPNDQDALDSATGGNFLDKIPRECLAIIESKSKVRYSRSRVTNSRVSMNAPLPSSSPSHSFDLQQITSYLEDKLDIRMTRFEKYLNDMKAFVTPTLPIKVVEEVCVTCGSNHSYNHCPLTRGGNEFPGFHDNIQQFQTVAVGNFVQRNPTVGQTQNVYVAGAYQGGNSYQPQGASHGPNPPPAYQAPAYQAPVHQAPIPQPQVVTTAEFSNYMKANDAILKNMQTNMTSLTNSNLELKKMFGQFMKINTASSSVSGTLPSKTVTNPKEDLKGITTRSGTAYQGPMILTTSSFLPKLVERETEVTKDTVPPANNGSTKDVQPQVVQIETHVPNYDPVVAPVIEPVVATISAPKPNQKPSIPYPSRLHDQKLHDKTNDQKEKFFKIFQDLNFNISFTDALILMPKFGPSIRNLLTNKDKMYELARIPLNEHCSAVLLKKLPEKLGDPEKFLIPCDFPRMDECLAIADLGASINLMPLSVQNKLSLPELTPTLMTLELAGRSISRPIDVAEDVFVKVGKFHFPVDFVVFDFDADPRVPLILGRSFLKTKRALIDLFEGELTLRVGKESITFNLDQTSRYSTNYNDITTTRIDVIDMASKNDKYLIDEPPEVELKDLPPHLEYAFLEGDDKLPVIIAKDLSVEEKDALIKVLKSHKQAIAWKLSDIKGINLKFCTHKILMKDDFELVIQHQRRVNQKIHDVIKKEVLKLLDVGLIYPISDSPWDGVYTLTTEKSHFMVKEGIVLGHKISKNMIKVDKAKVDVIVKLPHPTTVKGICSFLGHAGFYQRFIQDFSKISRPMTRHLEKDTSFQGETAPVDSPPSRVQIQTKALPTNDARVFCKFLKSLFARFRTPREIISDRGMHFCNDRFANFMLKYGVTHRLATLYHPQTSGQVEVSNHGLKIILERTVGENRSSWTDKLDNALWAFRTAFKTYIRCTLYKLVYRKACHLPIKLEQKTYWALKHANFDLQTAGDHGKVQLNELNELRDQAYENSLIYKEKTKRIHDSKIKERIFNIVDRVLLFNSRLRILSGKIKTR</sequence>
<dbReference type="SUPFAM" id="SSF56672">
    <property type="entry name" value="DNA/RNA polymerases"/>
    <property type="match status" value="2"/>
</dbReference>
<evidence type="ECO:0000259" key="8">
    <source>
        <dbReference type="PROSITE" id="PS50994"/>
    </source>
</evidence>
<evidence type="ECO:0000256" key="4">
    <source>
        <dbReference type="ARBA" id="ARBA00022759"/>
    </source>
</evidence>
<proteinExistence type="predicted"/>
<organism evidence="9">
    <name type="scientific">Tanacetum cinerariifolium</name>
    <name type="common">Dalmatian daisy</name>
    <name type="synonym">Chrysanthemum cinerariifolium</name>
    <dbReference type="NCBI Taxonomy" id="118510"/>
    <lineage>
        <taxon>Eukaryota</taxon>
        <taxon>Viridiplantae</taxon>
        <taxon>Streptophyta</taxon>
        <taxon>Embryophyta</taxon>
        <taxon>Tracheophyta</taxon>
        <taxon>Spermatophyta</taxon>
        <taxon>Magnoliopsida</taxon>
        <taxon>eudicotyledons</taxon>
        <taxon>Gunneridae</taxon>
        <taxon>Pentapetalae</taxon>
        <taxon>asterids</taxon>
        <taxon>campanulids</taxon>
        <taxon>Asterales</taxon>
        <taxon>Asteraceae</taxon>
        <taxon>Asteroideae</taxon>
        <taxon>Anthemideae</taxon>
        <taxon>Anthemidinae</taxon>
        <taxon>Tanacetum</taxon>
    </lineage>
</organism>
<evidence type="ECO:0000256" key="1">
    <source>
        <dbReference type="ARBA" id="ARBA00022679"/>
    </source>
</evidence>
<keyword evidence="2" id="KW-0548">Nucleotidyltransferase</keyword>
<evidence type="ECO:0000256" key="2">
    <source>
        <dbReference type="ARBA" id="ARBA00022695"/>
    </source>
</evidence>
<dbReference type="GO" id="GO:0003964">
    <property type="term" value="F:RNA-directed DNA polymerase activity"/>
    <property type="evidence" value="ECO:0007669"/>
    <property type="project" value="UniProtKB-KW"/>
</dbReference>
<dbReference type="InterPro" id="IPR050951">
    <property type="entry name" value="Retrovirus_Pol_polyprotein"/>
</dbReference>
<dbReference type="Pfam" id="PF17917">
    <property type="entry name" value="RT_RNaseH"/>
    <property type="match status" value="1"/>
</dbReference>
<dbReference type="Pfam" id="PF00665">
    <property type="entry name" value="rve"/>
    <property type="match status" value="1"/>
</dbReference>
<dbReference type="CDD" id="cd09274">
    <property type="entry name" value="RNase_HI_RT_Ty3"/>
    <property type="match status" value="1"/>
</dbReference>
<dbReference type="Gene3D" id="2.40.70.10">
    <property type="entry name" value="Acid Proteases"/>
    <property type="match status" value="1"/>
</dbReference>
<keyword evidence="4" id="KW-0255">Endonuclease</keyword>
<feature type="domain" description="Integrase catalytic" evidence="8">
    <location>
        <begin position="256"/>
        <end position="422"/>
    </location>
</feature>
<dbReference type="Gene3D" id="3.10.20.370">
    <property type="match status" value="1"/>
</dbReference>